<reference evidence="2" key="1">
    <citation type="submission" date="2022-09" db="EMBL/GenBank/DDBJ databases">
        <title>Haloadaptaus new haloarchaeum isolated from saline soil.</title>
        <authorList>
            <person name="Duran-Viseras A."/>
            <person name="Sanchez-Porro C."/>
            <person name="Ventosa A."/>
        </authorList>
    </citation>
    <scope>NUCLEOTIDE SEQUENCE</scope>
    <source>
        <strain evidence="2">F3-133</strain>
    </source>
</reference>
<dbReference type="EMBL" id="RKLV01000001">
    <property type="protein sequence ID" value="MCX2818055.1"/>
    <property type="molecule type" value="Genomic_DNA"/>
</dbReference>
<feature type="compositionally biased region" description="Acidic residues" evidence="1">
    <location>
        <begin position="95"/>
        <end position="112"/>
    </location>
</feature>
<name>A0A9Q4C182_9EURY</name>
<protein>
    <submittedName>
        <fullName evidence="2">Uncharacterized protein</fullName>
    </submittedName>
</protein>
<accession>A0A9Q4C182</accession>
<proteinExistence type="predicted"/>
<organism evidence="2 3">
    <name type="scientific">Halorutilus salinus</name>
    <dbReference type="NCBI Taxonomy" id="2487751"/>
    <lineage>
        <taxon>Archaea</taxon>
        <taxon>Methanobacteriati</taxon>
        <taxon>Methanobacteriota</taxon>
        <taxon>Stenosarchaea group</taxon>
        <taxon>Halobacteria</taxon>
        <taxon>Halorutilales</taxon>
        <taxon>Halorutilaceae</taxon>
        <taxon>Halorutilus</taxon>
    </lineage>
</organism>
<keyword evidence="3" id="KW-1185">Reference proteome</keyword>
<dbReference type="InterPro" id="IPR041025">
    <property type="entry name" value="HNH_repeat"/>
</dbReference>
<gene>
    <name evidence="2" type="ORF">EGH25_01635</name>
</gene>
<comment type="caution">
    <text evidence="2">The sequence shown here is derived from an EMBL/GenBank/DDBJ whole genome shotgun (WGS) entry which is preliminary data.</text>
</comment>
<evidence type="ECO:0000313" key="3">
    <source>
        <dbReference type="Proteomes" id="UP001149411"/>
    </source>
</evidence>
<feature type="region of interest" description="Disordered" evidence="1">
    <location>
        <begin position="53"/>
        <end position="183"/>
    </location>
</feature>
<feature type="compositionally biased region" description="Gly residues" evidence="1">
    <location>
        <begin position="132"/>
        <end position="143"/>
    </location>
</feature>
<dbReference type="Pfam" id="PF18780">
    <property type="entry name" value="HNH_repeat"/>
    <property type="match status" value="2"/>
</dbReference>
<dbReference type="Proteomes" id="UP001149411">
    <property type="component" value="Unassembled WGS sequence"/>
</dbReference>
<feature type="compositionally biased region" description="Basic and acidic residues" evidence="1">
    <location>
        <begin position="144"/>
        <end position="183"/>
    </location>
</feature>
<feature type="compositionally biased region" description="Basic and acidic residues" evidence="1">
    <location>
        <begin position="82"/>
        <end position="94"/>
    </location>
</feature>
<sequence>MVDNGTEEALIDELRRLHDALGVPPRTVDMGRHGRFSPALYADLFGSWDEALEAAGIDGEPQRPSEDTAENAGVAGTVSDDGSVHDGRRERDGAEGEDGEREVDEGETEDEGNGVGERGTKEEEGEDDGTEGKNGAGEAGEGGRGNERDEADERDKKDEGLDAVRRCNDRVEGDPTPDDLRERGYSVNAVLEEHGTWKEVLEAAGLETEYVDRSPTRRRGEEEKLLDDVRRYSNLYDRRPSEEDLRGTEWMPSPEEYREAFGGVGKAVAEAVDGDDRKPDTEADELVSEVRRYYLRQGDLPDADDVRATEWMSSVEEYREAFGDMRGAVEASGVDGG</sequence>
<dbReference type="RefSeq" id="WP_266085669.1">
    <property type="nucleotide sequence ID" value="NZ_RKLV01000001.1"/>
</dbReference>
<evidence type="ECO:0000313" key="2">
    <source>
        <dbReference type="EMBL" id="MCX2818055.1"/>
    </source>
</evidence>
<evidence type="ECO:0000256" key="1">
    <source>
        <dbReference type="SAM" id="MobiDB-lite"/>
    </source>
</evidence>
<dbReference type="AlphaFoldDB" id="A0A9Q4C182"/>